<dbReference type="PANTHER" id="PTHR13518">
    <property type="entry name" value="PUTATIVE TREBLE-CLEF ZINC-FINGER C2ORF42 FAMILY MEMBER"/>
    <property type="match status" value="1"/>
</dbReference>
<dbReference type="Proteomes" id="UP001152759">
    <property type="component" value="Chromosome 1"/>
</dbReference>
<dbReference type="InterPro" id="IPR026049">
    <property type="entry name" value="C2orf42"/>
</dbReference>
<feature type="domain" description="Putative treble-clef zinc-finger" evidence="1">
    <location>
        <begin position="14"/>
        <end position="54"/>
    </location>
</feature>
<dbReference type="Pfam" id="PF14952">
    <property type="entry name" value="zf-tcix"/>
    <property type="match status" value="1"/>
</dbReference>
<sequence length="644" mass="72802">MPNDQKWKAFLSGLGKSTLRGVKKCPKCGTYNGTRGVSCKNKSCDVVFKEAGEKRKLSTEACKLVTGTSTQIFSVRMRDKGPDYRGFVQLPVIQSSLDSALDSEEFIQQTSALCFVDSCQRIFNTNILKCHEKDVNSPPTTCQHIQAALRCYSDATPLPFDNAVFQSLQLPADVKQTLWLMAAESPGPIVQRVSRTMMAVKCNVSSKHPLGFLHFAVFVNRTKNKLEYKYSCACKSYIKTVSDLGEENSNSKQCIHYYACVCAFASDAKHKEEFAFLINPERQTFLPFDLPTPESQPTQSVEVPLEPELTTVNDKQLVAILSDVVNNQCQIEVEVSAEDAALLNGFALTQDGSVTHLPTLEMIQSLTTDNQFTILPLRQDSKSPLFITNINDKKTNLMEAPNPKTNTKATKRKQEENFALNFQTEGVRPLKVVNKNRGFLRNEPEVDEENTTFSFYQWLASVTERINQEMHYQFDGKPRTLTFQVPHAFFECLRERISSISSNRKRLPNSTVEIIRDTAVPLGTFTKSTWNINNIIHLKQIFDTPLMLLDITRSFVQNPDGTYDLFESSKMMDNIVVNDKNVTPIRPFELKTYIKIGRTSKDQVKPTPFIIDWIPNMLPASKIGEMRLTFEYGHQSPFGFGKLS</sequence>
<dbReference type="GO" id="GO:0005634">
    <property type="term" value="C:nucleus"/>
    <property type="evidence" value="ECO:0007669"/>
    <property type="project" value="TreeGrafter"/>
</dbReference>
<dbReference type="InterPro" id="IPR029269">
    <property type="entry name" value="Zf-tcix"/>
</dbReference>
<keyword evidence="3" id="KW-1185">Reference proteome</keyword>
<dbReference type="EMBL" id="OU963862">
    <property type="protein sequence ID" value="CAH0382207.1"/>
    <property type="molecule type" value="Genomic_DNA"/>
</dbReference>
<reference evidence="2" key="1">
    <citation type="submission" date="2021-12" db="EMBL/GenBank/DDBJ databases">
        <authorList>
            <person name="King R."/>
        </authorList>
    </citation>
    <scope>NUCLEOTIDE SEQUENCE</scope>
</reference>
<dbReference type="PANTHER" id="PTHR13518:SF1">
    <property type="entry name" value="C2ORF42 HOMOLOG"/>
    <property type="match status" value="1"/>
</dbReference>
<proteinExistence type="predicted"/>
<dbReference type="AlphaFoldDB" id="A0A9P0A1E7"/>
<evidence type="ECO:0000259" key="1">
    <source>
        <dbReference type="Pfam" id="PF14952"/>
    </source>
</evidence>
<accession>A0A9P0A1E7</accession>
<dbReference type="OrthoDB" id="6506929at2759"/>
<evidence type="ECO:0000313" key="3">
    <source>
        <dbReference type="Proteomes" id="UP001152759"/>
    </source>
</evidence>
<gene>
    <name evidence="2" type="ORF">BEMITA_LOCUS1778</name>
</gene>
<organism evidence="2 3">
    <name type="scientific">Bemisia tabaci</name>
    <name type="common">Sweetpotato whitefly</name>
    <name type="synonym">Aleurodes tabaci</name>
    <dbReference type="NCBI Taxonomy" id="7038"/>
    <lineage>
        <taxon>Eukaryota</taxon>
        <taxon>Metazoa</taxon>
        <taxon>Ecdysozoa</taxon>
        <taxon>Arthropoda</taxon>
        <taxon>Hexapoda</taxon>
        <taxon>Insecta</taxon>
        <taxon>Pterygota</taxon>
        <taxon>Neoptera</taxon>
        <taxon>Paraneoptera</taxon>
        <taxon>Hemiptera</taxon>
        <taxon>Sternorrhyncha</taxon>
        <taxon>Aleyrodoidea</taxon>
        <taxon>Aleyrodidae</taxon>
        <taxon>Aleyrodinae</taxon>
        <taxon>Bemisia</taxon>
    </lineage>
</organism>
<dbReference type="KEGG" id="btab:109033181"/>
<protein>
    <recommendedName>
        <fullName evidence="1">Putative treble-clef zinc-finger domain-containing protein</fullName>
    </recommendedName>
</protein>
<name>A0A9P0A1E7_BEMTA</name>
<evidence type="ECO:0000313" key="2">
    <source>
        <dbReference type="EMBL" id="CAH0382207.1"/>
    </source>
</evidence>